<comment type="caution">
    <text evidence="3">The sequence shown here is derived from an EMBL/GenBank/DDBJ whole genome shotgun (WGS) entry which is preliminary data.</text>
</comment>
<dbReference type="GO" id="GO:0051301">
    <property type="term" value="P:cell division"/>
    <property type="evidence" value="ECO:0007669"/>
    <property type="project" value="UniProtKB-KW"/>
</dbReference>
<feature type="compositionally biased region" description="Basic and acidic residues" evidence="1">
    <location>
        <begin position="54"/>
        <end position="64"/>
    </location>
</feature>
<dbReference type="GO" id="GO:0004222">
    <property type="term" value="F:metalloendopeptidase activity"/>
    <property type="evidence" value="ECO:0007669"/>
    <property type="project" value="InterPro"/>
</dbReference>
<gene>
    <name evidence="3" type="ORF">E6K73_07215</name>
</gene>
<evidence type="ECO:0000259" key="2">
    <source>
        <dbReference type="Pfam" id="PF01434"/>
    </source>
</evidence>
<dbReference type="InterPro" id="IPR000642">
    <property type="entry name" value="Peptidase_M41"/>
</dbReference>
<dbReference type="GO" id="GO:0006508">
    <property type="term" value="P:proteolysis"/>
    <property type="evidence" value="ECO:0007669"/>
    <property type="project" value="InterPro"/>
</dbReference>
<feature type="region of interest" description="Disordered" evidence="1">
    <location>
        <begin position="54"/>
        <end position="100"/>
    </location>
</feature>
<dbReference type="GO" id="GO:0004176">
    <property type="term" value="F:ATP-dependent peptidase activity"/>
    <property type="evidence" value="ECO:0007669"/>
    <property type="project" value="InterPro"/>
</dbReference>
<dbReference type="Pfam" id="PF01434">
    <property type="entry name" value="Peptidase_M41"/>
    <property type="match status" value="1"/>
</dbReference>
<name>A0A538SHD1_UNCEI</name>
<evidence type="ECO:0000313" key="3">
    <source>
        <dbReference type="EMBL" id="TMQ50776.1"/>
    </source>
</evidence>
<feature type="domain" description="Peptidase M41" evidence="2">
    <location>
        <begin position="2"/>
        <end position="51"/>
    </location>
</feature>
<reference evidence="3 4" key="1">
    <citation type="journal article" date="2019" name="Nat. Microbiol.">
        <title>Mediterranean grassland soil C-N compound turnover is dependent on rainfall and depth, and is mediated by genomically divergent microorganisms.</title>
        <authorList>
            <person name="Diamond S."/>
            <person name="Andeer P.F."/>
            <person name="Li Z."/>
            <person name="Crits-Christoph A."/>
            <person name="Burstein D."/>
            <person name="Anantharaman K."/>
            <person name="Lane K.R."/>
            <person name="Thomas B.C."/>
            <person name="Pan C."/>
            <person name="Northen T.R."/>
            <person name="Banfield J.F."/>
        </authorList>
    </citation>
    <scope>NUCLEOTIDE SEQUENCE [LARGE SCALE GENOMIC DNA]</scope>
    <source>
        <strain evidence="3">WS_3</strain>
    </source>
</reference>
<evidence type="ECO:0000313" key="4">
    <source>
        <dbReference type="Proteomes" id="UP000320184"/>
    </source>
</evidence>
<proteinExistence type="predicted"/>
<dbReference type="AlphaFoldDB" id="A0A538SHD1"/>
<dbReference type="InterPro" id="IPR037219">
    <property type="entry name" value="Peptidase_M41-like"/>
</dbReference>
<keyword evidence="3" id="KW-0131">Cell cycle</keyword>
<dbReference type="Proteomes" id="UP000320184">
    <property type="component" value="Unassembled WGS sequence"/>
</dbReference>
<feature type="non-terminal residue" evidence="3">
    <location>
        <position position="1"/>
    </location>
</feature>
<sequence>AELIDKEVRAIVEGAYNRALGLLRDNLDKLHLVAKTLLEREVLDGDQLNRLLRGEKLEPVRPSEPDATPEPSPVSGAQAPKADGGQLEAFPPPAPRPAGA</sequence>
<dbReference type="SUPFAM" id="SSF140990">
    <property type="entry name" value="FtsH protease domain-like"/>
    <property type="match status" value="1"/>
</dbReference>
<evidence type="ECO:0000256" key="1">
    <source>
        <dbReference type="SAM" id="MobiDB-lite"/>
    </source>
</evidence>
<dbReference type="EMBL" id="VBOT01000091">
    <property type="protein sequence ID" value="TMQ50776.1"/>
    <property type="molecule type" value="Genomic_DNA"/>
</dbReference>
<feature type="compositionally biased region" description="Pro residues" evidence="1">
    <location>
        <begin position="90"/>
        <end position="100"/>
    </location>
</feature>
<accession>A0A538SHD1</accession>
<keyword evidence="3" id="KW-0132">Cell division</keyword>
<organism evidence="3 4">
    <name type="scientific">Eiseniibacteriota bacterium</name>
    <dbReference type="NCBI Taxonomy" id="2212470"/>
    <lineage>
        <taxon>Bacteria</taxon>
        <taxon>Candidatus Eiseniibacteriota</taxon>
    </lineage>
</organism>
<dbReference type="Gene3D" id="1.20.58.760">
    <property type="entry name" value="Peptidase M41"/>
    <property type="match status" value="1"/>
</dbReference>
<protein>
    <submittedName>
        <fullName evidence="3">Cell division protein FtsH</fullName>
    </submittedName>
</protein>
<dbReference type="GO" id="GO:0005524">
    <property type="term" value="F:ATP binding"/>
    <property type="evidence" value="ECO:0007669"/>
    <property type="project" value="InterPro"/>
</dbReference>